<evidence type="ECO:0000313" key="2">
    <source>
        <dbReference type="Proteomes" id="UP001060085"/>
    </source>
</evidence>
<protein>
    <submittedName>
        <fullName evidence="1">Uncharacterized protein</fullName>
    </submittedName>
</protein>
<name>A0ACC0AB92_CATRO</name>
<gene>
    <name evidence="1" type="ORF">M9H77_26227</name>
</gene>
<dbReference type="Proteomes" id="UP001060085">
    <property type="component" value="Linkage Group LG06"/>
</dbReference>
<proteinExistence type="predicted"/>
<keyword evidence="2" id="KW-1185">Reference proteome</keyword>
<comment type="caution">
    <text evidence="1">The sequence shown here is derived from an EMBL/GenBank/DDBJ whole genome shotgun (WGS) entry which is preliminary data.</text>
</comment>
<evidence type="ECO:0000313" key="1">
    <source>
        <dbReference type="EMBL" id="KAI5657434.1"/>
    </source>
</evidence>
<dbReference type="EMBL" id="CM044706">
    <property type="protein sequence ID" value="KAI5657434.1"/>
    <property type="molecule type" value="Genomic_DNA"/>
</dbReference>
<accession>A0ACC0AB92</accession>
<reference evidence="2" key="1">
    <citation type="journal article" date="2023" name="Nat. Plants">
        <title>Single-cell RNA sequencing provides a high-resolution roadmap for understanding the multicellular compartmentation of specialized metabolism.</title>
        <authorList>
            <person name="Sun S."/>
            <person name="Shen X."/>
            <person name="Li Y."/>
            <person name="Li Y."/>
            <person name="Wang S."/>
            <person name="Li R."/>
            <person name="Zhang H."/>
            <person name="Shen G."/>
            <person name="Guo B."/>
            <person name="Wei J."/>
            <person name="Xu J."/>
            <person name="St-Pierre B."/>
            <person name="Chen S."/>
            <person name="Sun C."/>
        </authorList>
    </citation>
    <scope>NUCLEOTIDE SEQUENCE [LARGE SCALE GENOMIC DNA]</scope>
</reference>
<organism evidence="1 2">
    <name type="scientific">Catharanthus roseus</name>
    <name type="common">Madagascar periwinkle</name>
    <name type="synonym">Vinca rosea</name>
    <dbReference type="NCBI Taxonomy" id="4058"/>
    <lineage>
        <taxon>Eukaryota</taxon>
        <taxon>Viridiplantae</taxon>
        <taxon>Streptophyta</taxon>
        <taxon>Embryophyta</taxon>
        <taxon>Tracheophyta</taxon>
        <taxon>Spermatophyta</taxon>
        <taxon>Magnoliopsida</taxon>
        <taxon>eudicotyledons</taxon>
        <taxon>Gunneridae</taxon>
        <taxon>Pentapetalae</taxon>
        <taxon>asterids</taxon>
        <taxon>lamiids</taxon>
        <taxon>Gentianales</taxon>
        <taxon>Apocynaceae</taxon>
        <taxon>Rauvolfioideae</taxon>
        <taxon>Vinceae</taxon>
        <taxon>Catharanthinae</taxon>
        <taxon>Catharanthus</taxon>
    </lineage>
</organism>
<sequence length="184" mass="20907">MVVSSTSHMPISYASSSDSDEQTDDATPALQLGFGNRVGKNTIRDCKRYVWSLFHWNGAEKLDIADELNDITYRTGKKNIKISRNGSQSLERLNEDEGAFILRKAFMTITQMVSDEQSMLYPTVNDDDDEIDHSNEDYVISNQSESDDNNDAEEEELQTPINPVTENRVTQLESSQWFSSSKYD</sequence>